<dbReference type="InterPro" id="IPR027417">
    <property type="entry name" value="P-loop_NTPase"/>
</dbReference>
<dbReference type="Gene3D" id="1.10.8.60">
    <property type="match status" value="1"/>
</dbReference>
<dbReference type="GO" id="GO:0016887">
    <property type="term" value="F:ATP hydrolysis activity"/>
    <property type="evidence" value="ECO:0007669"/>
    <property type="project" value="InterPro"/>
</dbReference>
<reference evidence="4 5" key="1">
    <citation type="journal article" date="2016" name="BMC Genomics">
        <title>Comparative genomics reveals Cyclospora cayetanensis possesses coccidia-like metabolism and invasion components but unique surface antigens.</title>
        <authorList>
            <person name="Liu S."/>
            <person name="Wang L."/>
            <person name="Zheng H."/>
            <person name="Xu Z."/>
            <person name="Roellig D.M."/>
            <person name="Li N."/>
            <person name="Frace M.A."/>
            <person name="Tang K."/>
            <person name="Arrowood M.J."/>
            <person name="Moss D.M."/>
            <person name="Zhang L."/>
            <person name="Feng Y."/>
            <person name="Xiao L."/>
        </authorList>
    </citation>
    <scope>NUCLEOTIDE SEQUENCE [LARGE SCALE GENOMIC DNA]</scope>
    <source>
        <strain evidence="4 5">CHN_HEN01</strain>
    </source>
</reference>
<dbReference type="InterPro" id="IPR003593">
    <property type="entry name" value="AAA+_ATPase"/>
</dbReference>
<dbReference type="EMBL" id="JROU02002002">
    <property type="protein sequence ID" value="OEH74575.1"/>
    <property type="molecule type" value="Genomic_DNA"/>
</dbReference>
<keyword evidence="1" id="KW-0547">Nucleotide-binding</keyword>
<feature type="region of interest" description="Disordered" evidence="2">
    <location>
        <begin position="564"/>
        <end position="583"/>
    </location>
</feature>
<dbReference type="AlphaFoldDB" id="A0A1D3CTS3"/>
<keyword evidence="4" id="KW-0378">Hydrolase</keyword>
<proteinExistence type="inferred from homology"/>
<dbReference type="Gene3D" id="1.20.58.760">
    <property type="entry name" value="Peptidase M41"/>
    <property type="match status" value="1"/>
</dbReference>
<feature type="domain" description="AAA+ ATPase" evidence="3">
    <location>
        <begin position="110"/>
        <end position="246"/>
    </location>
</feature>
<dbReference type="VEuPathDB" id="ToxoDB:LOC34619019"/>
<dbReference type="InParanoid" id="A0A1D3CTS3"/>
<evidence type="ECO:0000259" key="3">
    <source>
        <dbReference type="SMART" id="SM00382"/>
    </source>
</evidence>
<dbReference type="GO" id="GO:0006508">
    <property type="term" value="P:proteolysis"/>
    <property type="evidence" value="ECO:0007669"/>
    <property type="project" value="UniProtKB-KW"/>
</dbReference>
<comment type="similarity">
    <text evidence="1">Belongs to the AAA ATPase family.</text>
</comment>
<keyword evidence="1" id="KW-0067">ATP-binding</keyword>
<dbReference type="Gene3D" id="3.40.50.300">
    <property type="entry name" value="P-loop containing nucleotide triphosphate hydrolases"/>
    <property type="match status" value="1"/>
</dbReference>
<dbReference type="PANTHER" id="PTHR23076">
    <property type="entry name" value="METALLOPROTEASE M41 FTSH"/>
    <property type="match status" value="1"/>
</dbReference>
<dbReference type="SUPFAM" id="SSF140990">
    <property type="entry name" value="FtsH protease domain-like"/>
    <property type="match status" value="2"/>
</dbReference>
<keyword evidence="5" id="KW-1185">Reference proteome</keyword>
<dbReference type="GO" id="GO:0004176">
    <property type="term" value="F:ATP-dependent peptidase activity"/>
    <property type="evidence" value="ECO:0007669"/>
    <property type="project" value="InterPro"/>
</dbReference>
<protein>
    <submittedName>
        <fullName evidence="4">ATP-dependent metalloprotease</fullName>
    </submittedName>
</protein>
<dbReference type="InterPro" id="IPR037219">
    <property type="entry name" value="Peptidase_M41-like"/>
</dbReference>
<gene>
    <name evidence="4" type="ORF">cyc_07768</name>
</gene>
<organism evidence="4 5">
    <name type="scientific">Cyclospora cayetanensis</name>
    <dbReference type="NCBI Taxonomy" id="88456"/>
    <lineage>
        <taxon>Eukaryota</taxon>
        <taxon>Sar</taxon>
        <taxon>Alveolata</taxon>
        <taxon>Apicomplexa</taxon>
        <taxon>Conoidasida</taxon>
        <taxon>Coccidia</taxon>
        <taxon>Eucoccidiorida</taxon>
        <taxon>Eimeriorina</taxon>
        <taxon>Eimeriidae</taxon>
        <taxon>Cyclospora</taxon>
    </lineage>
</organism>
<dbReference type="PROSITE" id="PS00674">
    <property type="entry name" value="AAA"/>
    <property type="match status" value="1"/>
</dbReference>
<keyword evidence="4" id="KW-0482">Metalloprotease</keyword>
<dbReference type="FunFam" id="3.40.50.300:FF:002568">
    <property type="entry name" value="Cell division protein (FtsH)"/>
    <property type="match status" value="1"/>
</dbReference>
<dbReference type="Proteomes" id="UP000095192">
    <property type="component" value="Unassembled WGS sequence"/>
</dbReference>
<dbReference type="GO" id="GO:0005524">
    <property type="term" value="F:ATP binding"/>
    <property type="evidence" value="ECO:0007669"/>
    <property type="project" value="UniProtKB-KW"/>
</dbReference>
<name>A0A1D3CTS3_9EIME</name>
<evidence type="ECO:0000256" key="2">
    <source>
        <dbReference type="SAM" id="MobiDB-lite"/>
    </source>
</evidence>
<dbReference type="FunCoup" id="A0A1D3CTS3">
    <property type="interactions" value="321"/>
</dbReference>
<accession>A0A1D3CTS3</accession>
<dbReference type="VEuPathDB" id="ToxoDB:cyc_07768"/>
<dbReference type="GO" id="GO:0004222">
    <property type="term" value="F:metalloendopeptidase activity"/>
    <property type="evidence" value="ECO:0007669"/>
    <property type="project" value="InterPro"/>
</dbReference>
<dbReference type="SUPFAM" id="SSF52540">
    <property type="entry name" value="P-loop containing nucleoside triphosphate hydrolases"/>
    <property type="match status" value="1"/>
</dbReference>
<dbReference type="Pfam" id="PF01434">
    <property type="entry name" value="Peptidase_M41"/>
    <property type="match status" value="2"/>
</dbReference>
<dbReference type="InterPro" id="IPR003959">
    <property type="entry name" value="ATPase_AAA_core"/>
</dbReference>
<dbReference type="InterPro" id="IPR000642">
    <property type="entry name" value="Peptidase_M41"/>
</dbReference>
<evidence type="ECO:0000256" key="1">
    <source>
        <dbReference type="RuleBase" id="RU003651"/>
    </source>
</evidence>
<evidence type="ECO:0000313" key="5">
    <source>
        <dbReference type="Proteomes" id="UP000095192"/>
    </source>
</evidence>
<comment type="caution">
    <text evidence="4">The sequence shown here is derived from an EMBL/GenBank/DDBJ whole genome shotgun (WGS) entry which is preliminary data.</text>
</comment>
<dbReference type="InterPro" id="IPR003960">
    <property type="entry name" value="ATPase_AAA_CS"/>
</dbReference>
<keyword evidence="4" id="KW-0645">Protease</keyword>
<dbReference type="SMART" id="SM00382">
    <property type="entry name" value="AAA"/>
    <property type="match status" value="1"/>
</dbReference>
<dbReference type="GO" id="GO:0005739">
    <property type="term" value="C:mitochondrion"/>
    <property type="evidence" value="ECO:0007669"/>
    <property type="project" value="TreeGrafter"/>
</dbReference>
<dbReference type="CDD" id="cd19501">
    <property type="entry name" value="RecA-like_FtsH"/>
    <property type="match status" value="1"/>
</dbReference>
<dbReference type="PANTHER" id="PTHR23076:SF97">
    <property type="entry name" value="ATP-DEPENDENT ZINC METALLOPROTEASE YME1L1"/>
    <property type="match status" value="1"/>
</dbReference>
<feature type="compositionally biased region" description="Low complexity" evidence="2">
    <location>
        <begin position="566"/>
        <end position="577"/>
    </location>
</feature>
<evidence type="ECO:0000313" key="4">
    <source>
        <dbReference type="EMBL" id="OEH74575.1"/>
    </source>
</evidence>
<sequence length="647" mass="69523">MLNLLPSGAAGSSVCGGVHGELSGFEAEVLSLFGCLSELLRLASAALKGEGFGAAAGGSSKWVADRIVSPEDIKDSFDSVKGYEEVKKEVREIIEYLRDPEKFQAIGAKLPKGILLHGPPGTGKTLLARAIAGEAGVPFLHASGSDFEEMFVGVGASRIRSLFAAARAKGRCLLFIDEIDAVAGSRRLDTSGNFRQTLNQLLAELDGFKPTEGIVLICATNLLGSIDSALLRPGRVDKTVFVPLPSLKERQEMLEYYASRVQLSPDVDLSLYASLTSGLTGADVANLLNLAAIRAASSGKQQARFGGTFSTRALCVESSGFPLLLRILSSTRMSRRSSRDSPACVTNAELEDSFDRLKVGNKRSSATLEIEEKTVTAFHEASTHIGGQGGKIGGHALMTLYSSHAAALHKASILFRGNALGVTWQTEKKEKYTERQVERLRFLNSERKTSRGRRSVQSIACGDRMRRQTVSELAAKSRALPGTDRRASRCTSCHFTALSRREEVLVFRFTDFFDQLKILLAGKAAEELQFGRDRVSTGCLSDLQKATQMARHLVTSFGVGLEDDSNSGSNKGTNNNTAQGSLGGPSSVCLDSVEGVALSESLKQRIEAATQRLLSAAFEEALGVLKAKQDELQRVAEIHRDGKEAGQ</sequence>
<dbReference type="Pfam" id="PF00004">
    <property type="entry name" value="AAA"/>
    <property type="match status" value="1"/>
</dbReference>